<evidence type="ECO:0000256" key="3">
    <source>
        <dbReference type="ARBA" id="ARBA00022989"/>
    </source>
</evidence>
<reference evidence="6 7" key="1">
    <citation type="journal article" date="2013" name="Int. J. Syst. Evol. Microbiol.">
        <title>Celerinatantimonas yamalensis sp. nov., a cold-adapted diazotrophic bacterium from a cold permafrost brine.</title>
        <authorList>
            <person name="Shcherbakova V."/>
            <person name="Chuvilskaya N."/>
            <person name="Rivkina E."/>
            <person name="Demidov N."/>
            <person name="Uchaeva V."/>
            <person name="Suetin S."/>
            <person name="Suzina N."/>
            <person name="Gilichinsky D."/>
        </authorList>
    </citation>
    <scope>NUCLEOTIDE SEQUENCE [LARGE SCALE GENOMIC DNA]</scope>
    <source>
        <strain evidence="6 7">C7</strain>
    </source>
</reference>
<name>A0ABW9G686_9GAMM</name>
<dbReference type="Proteomes" id="UP001629953">
    <property type="component" value="Unassembled WGS sequence"/>
</dbReference>
<dbReference type="EMBL" id="JBEQCT010000002">
    <property type="protein sequence ID" value="MFM2484563.1"/>
    <property type="molecule type" value="Genomic_DNA"/>
</dbReference>
<evidence type="ECO:0000256" key="2">
    <source>
        <dbReference type="ARBA" id="ARBA00022692"/>
    </source>
</evidence>
<evidence type="ECO:0000256" key="4">
    <source>
        <dbReference type="ARBA" id="ARBA00023136"/>
    </source>
</evidence>
<evidence type="ECO:0000256" key="1">
    <source>
        <dbReference type="ARBA" id="ARBA00004141"/>
    </source>
</evidence>
<organism evidence="6 7">
    <name type="scientific">Celerinatantimonas yamalensis</name>
    <dbReference type="NCBI Taxonomy" id="559956"/>
    <lineage>
        <taxon>Bacteria</taxon>
        <taxon>Pseudomonadati</taxon>
        <taxon>Pseudomonadota</taxon>
        <taxon>Gammaproteobacteria</taxon>
        <taxon>Celerinatantimonadaceae</taxon>
        <taxon>Celerinatantimonas</taxon>
    </lineage>
</organism>
<sequence length="258" mass="29485">MAQWSLWTWFSSAPWLVINTPITGVDKLSQWLGSIPFWSIIAIAVAMNLLRHRWWSLSGAIGFPGVAYVLGVWPLFIEQFGWWLLLWLSSWGISWLMARYLILFPKCLKLSRVDVRWWPIYVWLLALVAVKPSWEIAVVVLWCALIPHFLLSRLSLFAQIPDKPLAQAAMLGANVHQQMKWVAARWLSARLVRWRCNSVQVTLFYSVLMATIGLPGLGQHILQALLGHQQQQLIGAVVTLLLLHGFLWSLDSAPRMPS</sequence>
<comment type="caution">
    <text evidence="6">The sequence shown here is derived from an EMBL/GenBank/DDBJ whole genome shotgun (WGS) entry which is preliminary data.</text>
</comment>
<evidence type="ECO:0000256" key="5">
    <source>
        <dbReference type="SAM" id="Phobius"/>
    </source>
</evidence>
<evidence type="ECO:0000313" key="6">
    <source>
        <dbReference type="EMBL" id="MFM2484563.1"/>
    </source>
</evidence>
<feature type="transmembrane region" description="Helical" evidence="5">
    <location>
        <begin position="203"/>
        <end position="226"/>
    </location>
</feature>
<feature type="transmembrane region" description="Helical" evidence="5">
    <location>
        <begin position="232"/>
        <end position="250"/>
    </location>
</feature>
<protein>
    <submittedName>
        <fullName evidence="6">Uncharacterized protein</fullName>
    </submittedName>
</protein>
<feature type="transmembrane region" description="Helical" evidence="5">
    <location>
        <begin position="57"/>
        <end position="76"/>
    </location>
</feature>
<feature type="transmembrane region" description="Helical" evidence="5">
    <location>
        <begin position="82"/>
        <end position="103"/>
    </location>
</feature>
<dbReference type="InterPro" id="IPR035906">
    <property type="entry name" value="MetI-like_sf"/>
</dbReference>
<evidence type="ECO:0000313" key="7">
    <source>
        <dbReference type="Proteomes" id="UP001629953"/>
    </source>
</evidence>
<comment type="subcellular location">
    <subcellularLocation>
        <location evidence="1">Membrane</location>
        <topology evidence="1">Multi-pass membrane protein</topology>
    </subcellularLocation>
</comment>
<proteinExistence type="predicted"/>
<accession>A0ABW9G686</accession>
<keyword evidence="7" id="KW-1185">Reference proteome</keyword>
<feature type="transmembrane region" description="Helical" evidence="5">
    <location>
        <begin position="31"/>
        <end position="50"/>
    </location>
</feature>
<dbReference type="Gene3D" id="1.10.3720.10">
    <property type="entry name" value="MetI-like"/>
    <property type="match status" value="1"/>
</dbReference>
<gene>
    <name evidence="6" type="ORF">ABUE30_05705</name>
</gene>
<keyword evidence="3 5" id="KW-1133">Transmembrane helix</keyword>
<keyword evidence="4 5" id="KW-0472">Membrane</keyword>
<keyword evidence="2 5" id="KW-0812">Transmembrane</keyword>
<dbReference type="RefSeq" id="WP_408622748.1">
    <property type="nucleotide sequence ID" value="NZ_JBEQCT010000002.1"/>
</dbReference>